<organism evidence="2 3">
    <name type="scientific">Bergeyella zoohelcum</name>
    <dbReference type="NCBI Taxonomy" id="1015"/>
    <lineage>
        <taxon>Bacteria</taxon>
        <taxon>Pseudomonadati</taxon>
        <taxon>Bacteroidota</taxon>
        <taxon>Flavobacteriia</taxon>
        <taxon>Flavobacteriales</taxon>
        <taxon>Weeksellaceae</taxon>
        <taxon>Bergeyella</taxon>
    </lineage>
</organism>
<sequence length="122" mass="14570">MEDAKSCLFTIGLLLFFSVLGGLFLEEIMNYFGYEFTNRILNLVFGLILSVSTIALFFIPYKRIYFELNDEVFKRKEIKTIYLEYINDLEKKIKEHRKNTEYINKVNKKIEQNLNSNNDVFE</sequence>
<feature type="transmembrane region" description="Helical" evidence="1">
    <location>
        <begin position="40"/>
        <end position="59"/>
    </location>
</feature>
<dbReference type="AlphaFoldDB" id="A0A380ZT79"/>
<keyword evidence="1" id="KW-0812">Transmembrane</keyword>
<feature type="transmembrane region" description="Helical" evidence="1">
    <location>
        <begin position="7"/>
        <end position="25"/>
    </location>
</feature>
<dbReference type="Proteomes" id="UP000255515">
    <property type="component" value="Unassembled WGS sequence"/>
</dbReference>
<name>A0A380ZT79_9FLAO</name>
<accession>A0A380ZT79</accession>
<dbReference type="RefSeq" id="WP_002664952.1">
    <property type="nucleotide sequence ID" value="NZ_UFTJ01000003.1"/>
</dbReference>
<proteinExistence type="predicted"/>
<protein>
    <submittedName>
        <fullName evidence="2">Uncharacterized protein</fullName>
    </submittedName>
</protein>
<evidence type="ECO:0000313" key="3">
    <source>
        <dbReference type="Proteomes" id="UP000255515"/>
    </source>
</evidence>
<reference evidence="2 3" key="1">
    <citation type="submission" date="2018-06" db="EMBL/GenBank/DDBJ databases">
        <authorList>
            <consortium name="Pathogen Informatics"/>
            <person name="Doyle S."/>
        </authorList>
    </citation>
    <scope>NUCLEOTIDE SEQUENCE [LARGE SCALE GENOMIC DNA]</scope>
    <source>
        <strain evidence="2 3">NCTC11661</strain>
    </source>
</reference>
<dbReference type="EMBL" id="UFTJ01000003">
    <property type="protein sequence ID" value="SUV52552.1"/>
    <property type="molecule type" value="Genomic_DNA"/>
</dbReference>
<evidence type="ECO:0000256" key="1">
    <source>
        <dbReference type="SAM" id="Phobius"/>
    </source>
</evidence>
<keyword evidence="1" id="KW-1133">Transmembrane helix</keyword>
<gene>
    <name evidence="2" type="ORF">NCTC11661_01691</name>
</gene>
<evidence type="ECO:0000313" key="2">
    <source>
        <dbReference type="EMBL" id="SUV52552.1"/>
    </source>
</evidence>
<keyword evidence="1" id="KW-0472">Membrane</keyword>